<feature type="transmembrane region" description="Helical" evidence="12">
    <location>
        <begin position="974"/>
        <end position="991"/>
    </location>
</feature>
<dbReference type="InterPro" id="IPR017871">
    <property type="entry name" value="ABC_transporter-like_CS"/>
</dbReference>
<feature type="transmembrane region" description="Helical" evidence="12">
    <location>
        <begin position="870"/>
        <end position="894"/>
    </location>
</feature>
<dbReference type="GO" id="GO:0016887">
    <property type="term" value="F:ATP hydrolysis activity"/>
    <property type="evidence" value="ECO:0007669"/>
    <property type="project" value="InterPro"/>
</dbReference>
<sequence>MPRATVETESIDINDDPSYTTNDSPKRNSSSENIDIDSEKSYPNEKIQSNNLHSNQLSVNDVRDDDELSNDEQEKHFDAEIEEIDAIQNIKSDILTTPGTAEMMQQTSTTQHRFRFLSKLPFFRKSNKPAKPKVRRLKVIEILRYADKIDVLIMILGCIAAIIAGGLFPIMLFLYRKVINNLVELGKEQANSTAIGLVIGNSGGCLNTPDNSTDSSTESPYDAIQGIIKYYITLGILSVFFYWLAWSTWMIACERQVRRIRYALFQNILRQEIGWFDVRNAGELSNRLIDDMDKIKNGIGEKVPDFISLLSRVLASLIFALSVGWKLTLVFLSISPLIIISFNVTVRVIVKYTIKEIQAFASASAIAQEVLQNIRTVTAFHGQKKEEERFAQNLITAQKMGLKKGFFMGLSQGFSQIANFAAFAITFWYGPQLVRTECENYSPGSVLVVFIACMVATMSTALFIPNFQNFAEALASGRYVFDIIDRKTKIDASNDEGEKPQTIVGDIEFKDVIFTYPSRPEAPILNKLSLTIPSGKTVALVGASGCGKSTTIQLIQRFYDPEEGLVLLDGRDIKTLNVAWLRSHIGIVSQEPVLFTGSIEENIRFGKPDATDDEVQYAAKMANAHDFIMELPENYKTSSGDKLSGGQKQRVAIARALISNPRILLLDEATSALDNTSERVVQDALDRAKQGRTTIVIAHRLSTIRNADLIVGLEQGRVVEHGTHDDLMEKKGLYYELVTAQTEKEKEKEADPDSDKEEEDEAEKEFLRQRSAKRSISKQSSISGNDLEDDDDDIDDAVASTDPSKKKKRFRTPFIFKILKFNAPEWPWIVLGVSSSLLYGAMQPLFALFFSQIYSLFAEPSIDEQKRLTSVYAGLIFLIGFVGGTAQFCESYAFSRSGEALTKRMRILTFSAMLRQEMGYFDMESNSVGALVTRLSSDAAALKGMTGVRIGILVQALSAVIVALSIAFSSGWKLALVVLCFVPVMVLMGKLQGQKQGKAGQAKDKDSFAEKGGQYSAQSIEQIRTVVALHREQHFIHLYEDAFNQEFKKQMRGLHFIALGAAVANSVMYFLHSASFGYGSKLVVDNEMRFDKVIRVFGVITFAMITVGRSMAMIPDYSKGKMAALRIIRLHKRQSQINPQDDSGIVLKDVIGNIEFRDIRFRYPSRPTLRILRDFSLECPSGGTTALVGPSGSGKSTTIGLLERFYDPIKGKVLLDGHDIKILNLQWLRSIMGLVQQEPVLFNLSIRDNIAYGDNSREVTQEEIEKAARMANIHELIIALPNGYETSCGAKGSQLSGGQKQRIAIARALVRSPKILLLDEATSALDNKSEKVVQAALDKARSGRTCLTIAHRLTTIQNSEKIAVVDRGRMKEEGTHNELLHQDGVYAKLALSQKRAS</sequence>
<feature type="compositionally biased region" description="Acidic residues" evidence="11">
    <location>
        <begin position="754"/>
        <end position="763"/>
    </location>
</feature>
<dbReference type="Proteomes" id="UP000663828">
    <property type="component" value="Unassembled WGS sequence"/>
</dbReference>
<dbReference type="PANTHER" id="PTHR43394:SF27">
    <property type="entry name" value="ATP-DEPENDENT TRANSLOCASE ABCB1-LIKE"/>
    <property type="match status" value="1"/>
</dbReference>
<evidence type="ECO:0000256" key="3">
    <source>
        <dbReference type="ARBA" id="ARBA00012191"/>
    </source>
</evidence>
<dbReference type="Pfam" id="PF00005">
    <property type="entry name" value="ABC_tran"/>
    <property type="match status" value="2"/>
</dbReference>
<dbReference type="OrthoDB" id="6500128at2759"/>
<feature type="transmembrane region" description="Helical" evidence="12">
    <location>
        <begin position="826"/>
        <end position="850"/>
    </location>
</feature>
<dbReference type="PROSITE" id="PS50893">
    <property type="entry name" value="ABC_TRANSPORTER_2"/>
    <property type="match status" value="2"/>
</dbReference>
<feature type="compositionally biased region" description="Polar residues" evidence="11">
    <location>
        <begin position="17"/>
        <end position="33"/>
    </location>
</feature>
<dbReference type="SMART" id="SM00382">
    <property type="entry name" value="AAA"/>
    <property type="match status" value="2"/>
</dbReference>
<dbReference type="InterPro" id="IPR011527">
    <property type="entry name" value="ABC1_TM_dom"/>
</dbReference>
<feature type="compositionally biased region" description="Acidic residues" evidence="11">
    <location>
        <begin position="786"/>
        <end position="796"/>
    </location>
</feature>
<dbReference type="EMBL" id="CAJNOR010000109">
    <property type="protein sequence ID" value="CAF0800418.1"/>
    <property type="molecule type" value="Genomic_DNA"/>
</dbReference>
<evidence type="ECO:0000256" key="1">
    <source>
        <dbReference type="ARBA" id="ARBA00004141"/>
    </source>
</evidence>
<evidence type="ECO:0000259" key="13">
    <source>
        <dbReference type="PROSITE" id="PS50893"/>
    </source>
</evidence>
<keyword evidence="6" id="KW-0677">Repeat</keyword>
<keyword evidence="8" id="KW-0067">ATP-binding</keyword>
<keyword evidence="17" id="KW-1185">Reference proteome</keyword>
<dbReference type="CDD" id="cd03249">
    <property type="entry name" value="ABC_MTABC3_MDL1_MDL2"/>
    <property type="match status" value="2"/>
</dbReference>
<keyword evidence="9 12" id="KW-1133">Transmembrane helix</keyword>
<comment type="subcellular location">
    <subcellularLocation>
        <location evidence="1">Membrane</location>
        <topology evidence="1">Multi-pass membrane protein</topology>
    </subcellularLocation>
</comment>
<keyword evidence="10 12" id="KW-0472">Membrane</keyword>
<gene>
    <name evidence="16" type="ORF">EDS130_LOCUS13267</name>
    <name evidence="15" type="ORF">XAT740_LOCUS2946</name>
</gene>
<dbReference type="FunFam" id="3.40.50.300:FF:000205">
    <property type="entry name" value="ABC transporter B family member 4"/>
    <property type="match status" value="1"/>
</dbReference>
<feature type="transmembrane region" description="Helical" evidence="12">
    <location>
        <begin position="230"/>
        <end position="252"/>
    </location>
</feature>
<evidence type="ECO:0000259" key="14">
    <source>
        <dbReference type="PROSITE" id="PS50929"/>
    </source>
</evidence>
<dbReference type="FunFam" id="1.20.1560.10:FF:000018">
    <property type="entry name" value="ATP-binding cassette subfamily B member 11"/>
    <property type="match status" value="1"/>
</dbReference>
<feature type="domain" description="ABC transmembrane type-1" evidence="14">
    <location>
        <begin position="155"/>
        <end position="472"/>
    </location>
</feature>
<dbReference type="Pfam" id="PF00664">
    <property type="entry name" value="ABC_membrane"/>
    <property type="match status" value="2"/>
</dbReference>
<dbReference type="GO" id="GO:0090374">
    <property type="term" value="P:oligopeptide export from mitochondrion"/>
    <property type="evidence" value="ECO:0007669"/>
    <property type="project" value="TreeGrafter"/>
</dbReference>
<dbReference type="Gene3D" id="3.40.50.300">
    <property type="entry name" value="P-loop containing nucleotide triphosphate hydrolases"/>
    <property type="match status" value="2"/>
</dbReference>
<reference evidence="15" key="1">
    <citation type="submission" date="2021-02" db="EMBL/GenBank/DDBJ databases">
        <authorList>
            <person name="Nowell W R."/>
        </authorList>
    </citation>
    <scope>NUCLEOTIDE SEQUENCE</scope>
</reference>
<dbReference type="InterPro" id="IPR036640">
    <property type="entry name" value="ABC1_TM_sf"/>
</dbReference>
<keyword evidence="5 12" id="KW-0812">Transmembrane</keyword>
<dbReference type="InterPro" id="IPR039421">
    <property type="entry name" value="Type_1_exporter"/>
</dbReference>
<dbReference type="FunFam" id="1.20.1560.10:FF:000009">
    <property type="entry name" value="ABC transporter B family member 1"/>
    <property type="match status" value="1"/>
</dbReference>
<keyword evidence="7" id="KW-0547">Nucleotide-binding</keyword>
<evidence type="ECO:0000256" key="9">
    <source>
        <dbReference type="ARBA" id="ARBA00022989"/>
    </source>
</evidence>
<proteinExistence type="inferred from homology"/>
<dbReference type="Proteomes" id="UP000663852">
    <property type="component" value="Unassembled WGS sequence"/>
</dbReference>
<feature type="compositionally biased region" description="Basic and acidic residues" evidence="11">
    <location>
        <begin position="742"/>
        <end position="753"/>
    </location>
</feature>
<evidence type="ECO:0000256" key="6">
    <source>
        <dbReference type="ARBA" id="ARBA00022737"/>
    </source>
</evidence>
<dbReference type="GO" id="GO:0008559">
    <property type="term" value="F:ABC-type xenobiotic transporter activity"/>
    <property type="evidence" value="ECO:0007669"/>
    <property type="project" value="UniProtKB-EC"/>
</dbReference>
<feature type="compositionally biased region" description="Polar residues" evidence="11">
    <location>
        <begin position="46"/>
        <end position="59"/>
    </location>
</feature>
<dbReference type="Gene3D" id="1.20.1560.10">
    <property type="entry name" value="ABC transporter type 1, transmembrane domain"/>
    <property type="match status" value="1"/>
</dbReference>
<dbReference type="PROSITE" id="PS00211">
    <property type="entry name" value="ABC_TRANSPORTER_1"/>
    <property type="match status" value="2"/>
</dbReference>
<dbReference type="FunFam" id="3.40.50.300:FF:000302">
    <property type="entry name" value="ATP-binding cassette subfamily B member 5"/>
    <property type="match status" value="1"/>
</dbReference>
<evidence type="ECO:0000313" key="17">
    <source>
        <dbReference type="Proteomes" id="UP000663828"/>
    </source>
</evidence>
<dbReference type="EC" id="7.6.2.2" evidence="3"/>
<dbReference type="InterPro" id="IPR003593">
    <property type="entry name" value="AAA+_ATPase"/>
</dbReference>
<feature type="transmembrane region" description="Helical" evidence="12">
    <location>
        <begin position="306"/>
        <end position="325"/>
    </location>
</feature>
<feature type="transmembrane region" description="Helical" evidence="12">
    <location>
        <begin position="331"/>
        <end position="350"/>
    </location>
</feature>
<feature type="transmembrane region" description="Helical" evidence="12">
    <location>
        <begin position="950"/>
        <end position="968"/>
    </location>
</feature>
<feature type="domain" description="ABC transporter" evidence="13">
    <location>
        <begin position="507"/>
        <end position="740"/>
    </location>
</feature>
<feature type="domain" description="ABC transmembrane type-1" evidence="14">
    <location>
        <begin position="830"/>
        <end position="1119"/>
    </location>
</feature>
<feature type="transmembrane region" description="Helical" evidence="12">
    <location>
        <begin position="441"/>
        <end position="464"/>
    </location>
</feature>
<organism evidence="15 17">
    <name type="scientific">Adineta ricciae</name>
    <name type="common">Rotifer</name>
    <dbReference type="NCBI Taxonomy" id="249248"/>
    <lineage>
        <taxon>Eukaryota</taxon>
        <taxon>Metazoa</taxon>
        <taxon>Spiralia</taxon>
        <taxon>Gnathifera</taxon>
        <taxon>Rotifera</taxon>
        <taxon>Eurotatoria</taxon>
        <taxon>Bdelloidea</taxon>
        <taxon>Adinetida</taxon>
        <taxon>Adinetidae</taxon>
        <taxon>Adineta</taxon>
    </lineage>
</organism>
<dbReference type="CDD" id="cd18578">
    <property type="entry name" value="ABC_6TM_Pgp_ABCB1_D2_like"/>
    <property type="match status" value="1"/>
</dbReference>
<dbReference type="InterPro" id="IPR027417">
    <property type="entry name" value="P-loop_NTPase"/>
</dbReference>
<evidence type="ECO:0000256" key="2">
    <source>
        <dbReference type="ARBA" id="ARBA00007577"/>
    </source>
</evidence>
<evidence type="ECO:0000313" key="15">
    <source>
        <dbReference type="EMBL" id="CAF0800418.1"/>
    </source>
</evidence>
<dbReference type="CDD" id="cd18577">
    <property type="entry name" value="ABC_6TM_Pgp_ABCB1_D1_like"/>
    <property type="match status" value="1"/>
</dbReference>
<name>A0A813SQR4_ADIRI</name>
<comment type="caution">
    <text evidence="15">The sequence shown here is derived from an EMBL/GenBank/DDBJ whole genome shotgun (WGS) entry which is preliminary data.</text>
</comment>
<keyword evidence="4" id="KW-0813">Transport</keyword>
<feature type="transmembrane region" description="Helical" evidence="12">
    <location>
        <begin position="1053"/>
        <end position="1072"/>
    </location>
</feature>
<accession>A0A813SQR4</accession>
<dbReference type="GO" id="GO:0005524">
    <property type="term" value="F:ATP binding"/>
    <property type="evidence" value="ECO:0007669"/>
    <property type="project" value="UniProtKB-KW"/>
</dbReference>
<feature type="transmembrane region" description="Helical" evidence="12">
    <location>
        <begin position="151"/>
        <end position="175"/>
    </location>
</feature>
<feature type="transmembrane region" description="Helical" evidence="12">
    <location>
        <begin position="406"/>
        <end position="429"/>
    </location>
</feature>
<dbReference type="SUPFAM" id="SSF52540">
    <property type="entry name" value="P-loop containing nucleoside triphosphate hydrolases"/>
    <property type="match status" value="2"/>
</dbReference>
<evidence type="ECO:0000256" key="12">
    <source>
        <dbReference type="SAM" id="Phobius"/>
    </source>
</evidence>
<protein>
    <recommendedName>
        <fullName evidence="3">ABC-type xenobiotic transporter</fullName>
        <ecNumber evidence="3">7.6.2.2</ecNumber>
    </recommendedName>
</protein>
<evidence type="ECO:0000256" key="11">
    <source>
        <dbReference type="SAM" id="MobiDB-lite"/>
    </source>
</evidence>
<comment type="similarity">
    <text evidence="2">Belongs to the ABC transporter superfamily. ABCB family. Multidrug resistance exporter (TC 3.A.1.201) subfamily.</text>
</comment>
<dbReference type="GO" id="GO:0005743">
    <property type="term" value="C:mitochondrial inner membrane"/>
    <property type="evidence" value="ECO:0007669"/>
    <property type="project" value="TreeGrafter"/>
</dbReference>
<dbReference type="SUPFAM" id="SSF90123">
    <property type="entry name" value="ABC transporter transmembrane region"/>
    <property type="match status" value="2"/>
</dbReference>
<feature type="domain" description="ABC transporter" evidence="13">
    <location>
        <begin position="1154"/>
        <end position="1392"/>
    </location>
</feature>
<evidence type="ECO:0000256" key="8">
    <source>
        <dbReference type="ARBA" id="ARBA00022840"/>
    </source>
</evidence>
<evidence type="ECO:0000256" key="4">
    <source>
        <dbReference type="ARBA" id="ARBA00022448"/>
    </source>
</evidence>
<feature type="region of interest" description="Disordered" evidence="11">
    <location>
        <begin position="741"/>
        <end position="802"/>
    </location>
</feature>
<evidence type="ECO:0000256" key="7">
    <source>
        <dbReference type="ARBA" id="ARBA00022741"/>
    </source>
</evidence>
<dbReference type="InterPro" id="IPR003439">
    <property type="entry name" value="ABC_transporter-like_ATP-bd"/>
</dbReference>
<feature type="transmembrane region" description="Helical" evidence="12">
    <location>
        <begin position="1092"/>
        <end position="1112"/>
    </location>
</feature>
<evidence type="ECO:0000256" key="5">
    <source>
        <dbReference type="ARBA" id="ARBA00022692"/>
    </source>
</evidence>
<evidence type="ECO:0000256" key="10">
    <source>
        <dbReference type="ARBA" id="ARBA00023136"/>
    </source>
</evidence>
<dbReference type="EMBL" id="CAJNOJ010000052">
    <property type="protein sequence ID" value="CAF0968961.1"/>
    <property type="molecule type" value="Genomic_DNA"/>
</dbReference>
<dbReference type="GO" id="GO:0015421">
    <property type="term" value="F:ABC-type oligopeptide transporter activity"/>
    <property type="evidence" value="ECO:0007669"/>
    <property type="project" value="TreeGrafter"/>
</dbReference>
<dbReference type="PROSITE" id="PS50929">
    <property type="entry name" value="ABC_TM1F"/>
    <property type="match status" value="2"/>
</dbReference>
<dbReference type="PANTHER" id="PTHR43394">
    <property type="entry name" value="ATP-DEPENDENT PERMEASE MDL1, MITOCHONDRIAL"/>
    <property type="match status" value="1"/>
</dbReference>
<evidence type="ECO:0000313" key="16">
    <source>
        <dbReference type="EMBL" id="CAF0968961.1"/>
    </source>
</evidence>
<feature type="region of interest" description="Disordered" evidence="11">
    <location>
        <begin position="1"/>
        <end position="72"/>
    </location>
</feature>